<dbReference type="EMBL" id="MOMC01000013">
    <property type="protein sequence ID" value="ONH32190.1"/>
    <property type="molecule type" value="Genomic_DNA"/>
</dbReference>
<name>A0A1V2IGS4_9ACTN</name>
<gene>
    <name evidence="2" type="ORF">BL253_06380</name>
</gene>
<dbReference type="InterPro" id="IPR000073">
    <property type="entry name" value="AB_hydrolase_1"/>
</dbReference>
<dbReference type="SUPFAM" id="SSF53474">
    <property type="entry name" value="alpha/beta-Hydrolases"/>
    <property type="match status" value="1"/>
</dbReference>
<keyword evidence="3" id="KW-1185">Reference proteome</keyword>
<dbReference type="PANTHER" id="PTHR37946">
    <property type="entry name" value="SLL1969 PROTEIN"/>
    <property type="match status" value="1"/>
</dbReference>
<dbReference type="GO" id="GO:0016787">
    <property type="term" value="F:hydrolase activity"/>
    <property type="evidence" value="ECO:0007669"/>
    <property type="project" value="UniProtKB-KW"/>
</dbReference>
<accession>A0A1V2IGS4</accession>
<evidence type="ECO:0000259" key="1">
    <source>
        <dbReference type="Pfam" id="PF00561"/>
    </source>
</evidence>
<dbReference type="Pfam" id="PF00561">
    <property type="entry name" value="Abhydrolase_1"/>
    <property type="match status" value="1"/>
</dbReference>
<dbReference type="InterPro" id="IPR029058">
    <property type="entry name" value="AB_hydrolase_fold"/>
</dbReference>
<proteinExistence type="predicted"/>
<dbReference type="PANTHER" id="PTHR37946:SF1">
    <property type="entry name" value="SLL1969 PROTEIN"/>
    <property type="match status" value="1"/>
</dbReference>
<dbReference type="Proteomes" id="UP000188929">
    <property type="component" value="Unassembled WGS sequence"/>
</dbReference>
<reference evidence="3" key="1">
    <citation type="submission" date="2016-10" db="EMBL/GenBank/DDBJ databases">
        <title>Frankia sp. NRRL B-16386 Genome sequencing.</title>
        <authorList>
            <person name="Ghodhbane-Gtari F."/>
            <person name="Swanson E."/>
            <person name="Gueddou A."/>
            <person name="Hezbri K."/>
            <person name="Ktari K."/>
            <person name="Nouioui I."/>
            <person name="Morris K."/>
            <person name="Simpson S."/>
            <person name="Abebe-Akele F."/>
            <person name="Thomas K."/>
            <person name="Gtari M."/>
            <person name="Tisa L.S."/>
        </authorList>
    </citation>
    <scope>NUCLEOTIDE SEQUENCE [LARGE SCALE GENOMIC DNA]</scope>
    <source>
        <strain evidence="3">NRRL B-16386</strain>
    </source>
</reference>
<evidence type="ECO:0000313" key="3">
    <source>
        <dbReference type="Proteomes" id="UP000188929"/>
    </source>
</evidence>
<evidence type="ECO:0000313" key="2">
    <source>
        <dbReference type="EMBL" id="ONH32190.1"/>
    </source>
</evidence>
<protein>
    <submittedName>
        <fullName evidence="2">Alpha/beta hydrolase</fullName>
    </submittedName>
</protein>
<dbReference type="Gene3D" id="3.40.50.1820">
    <property type="entry name" value="alpha/beta hydrolase"/>
    <property type="match status" value="1"/>
</dbReference>
<organism evidence="2 3">
    <name type="scientific">Pseudofrankia asymbiotica</name>
    <dbReference type="NCBI Taxonomy" id="1834516"/>
    <lineage>
        <taxon>Bacteria</taxon>
        <taxon>Bacillati</taxon>
        <taxon>Actinomycetota</taxon>
        <taxon>Actinomycetes</taxon>
        <taxon>Frankiales</taxon>
        <taxon>Frankiaceae</taxon>
        <taxon>Pseudofrankia</taxon>
    </lineage>
</organism>
<sequence length="287" mass="30261">MATAPLGVGRVLTRRIGAAPAAVRGLVTEAACIATHAAFYPVGVRAGRAPVTDLYSLARLGPLQRGLLVGHPAAAGMPILLVHGLVDNRSIFTRLQRTLRRRGFSRVETINLPLYATGVPQAAVMLEGAVNDVLSRTGYQQVHIVAHSLGGVVARYYVQRLRGDEQVHTLVTLGTPHGGTRLAHLVPRAVPYRLVASLRPGSPLLTELAQPAPGCRTRFLAIGGGLDSVVRPESAALIHPDLAARNVTIPGLGHHALPFNGDVAHGIAVALARLDGPIIWPAESTPR</sequence>
<dbReference type="AlphaFoldDB" id="A0A1V2IGS4"/>
<dbReference type="STRING" id="1834516.BL253_06380"/>
<feature type="domain" description="AB hydrolase-1" evidence="1">
    <location>
        <begin position="78"/>
        <end position="183"/>
    </location>
</feature>
<comment type="caution">
    <text evidence="2">The sequence shown here is derived from an EMBL/GenBank/DDBJ whole genome shotgun (WGS) entry which is preliminary data.</text>
</comment>
<keyword evidence="2" id="KW-0378">Hydrolase</keyword>